<feature type="non-terminal residue" evidence="1">
    <location>
        <position position="1"/>
    </location>
</feature>
<reference evidence="1 2" key="1">
    <citation type="journal article" date="2023" name="Antonie Van Leeuwenhoek">
        <title>Flavobacterium potami sp. nov., a multi-metal resistance genes harbouring bacterium isolated from shallow river silt.</title>
        <authorList>
            <person name="Li S."/>
            <person name="Mao S."/>
            <person name="Mu W."/>
            <person name="Guo B."/>
            <person name="Li C."/>
            <person name="Zhu Q."/>
            <person name="Hou X."/>
            <person name="Zhao Y."/>
            <person name="Wei S."/>
            <person name="Liu H."/>
            <person name="Liu A."/>
        </authorList>
    </citation>
    <scope>NUCLEOTIDE SEQUENCE [LARGE SCALE GENOMIC DNA]</scope>
    <source>
        <strain evidence="1 2">17A</strain>
    </source>
</reference>
<gene>
    <name evidence="1" type="ORF">K6T82_24090</name>
</gene>
<evidence type="ECO:0000313" key="1">
    <source>
        <dbReference type="EMBL" id="MBZ4037848.1"/>
    </source>
</evidence>
<evidence type="ECO:0000313" key="2">
    <source>
        <dbReference type="Proteomes" id="UP001139366"/>
    </source>
</evidence>
<protein>
    <submittedName>
        <fullName evidence="1">Uncharacterized protein</fullName>
    </submittedName>
</protein>
<keyword evidence="2" id="KW-1185">Reference proteome</keyword>
<name>A0A9X1HEI4_9FLAO</name>
<accession>A0A9X1HEI4</accession>
<sequence>TLQAQLRILYLRERSPFVPLLFLADRAPQINGKFSEPGDWWNFRGCNQAFLRSHGRRLLQESGLDVPEWIPDSNEDILLR</sequence>
<organism evidence="1 2">
    <name type="scientific">Flavobacterium potami</name>
    <dbReference type="NCBI Taxonomy" id="2872310"/>
    <lineage>
        <taxon>Bacteria</taxon>
        <taxon>Pseudomonadati</taxon>
        <taxon>Bacteroidota</taxon>
        <taxon>Flavobacteriia</taxon>
        <taxon>Flavobacteriales</taxon>
        <taxon>Flavobacteriaceae</taxon>
        <taxon>Flavobacterium</taxon>
    </lineage>
</organism>
<dbReference type="AlphaFoldDB" id="A0A9X1HEI4"/>
<proteinExistence type="predicted"/>
<dbReference type="Proteomes" id="UP001139366">
    <property type="component" value="Unassembled WGS sequence"/>
</dbReference>
<dbReference type="EMBL" id="JAINUY010000029">
    <property type="protein sequence ID" value="MBZ4037848.1"/>
    <property type="molecule type" value="Genomic_DNA"/>
</dbReference>
<dbReference type="RefSeq" id="WP_223711575.1">
    <property type="nucleotide sequence ID" value="NZ_JAINUY010000029.1"/>
</dbReference>
<comment type="caution">
    <text evidence="1">The sequence shown here is derived from an EMBL/GenBank/DDBJ whole genome shotgun (WGS) entry which is preliminary data.</text>
</comment>